<evidence type="ECO:0000256" key="1">
    <source>
        <dbReference type="ARBA" id="ARBA00000316"/>
    </source>
</evidence>
<dbReference type="SMART" id="SM01005">
    <property type="entry name" value="Ala_racemase_C"/>
    <property type="match status" value="1"/>
</dbReference>
<evidence type="ECO:0000256" key="2">
    <source>
        <dbReference type="ARBA" id="ARBA00001933"/>
    </source>
</evidence>
<dbReference type="Proteomes" id="UP000278222">
    <property type="component" value="Unassembled WGS sequence"/>
</dbReference>
<dbReference type="InterPro" id="IPR000821">
    <property type="entry name" value="Ala_racemase"/>
</dbReference>
<protein>
    <recommendedName>
        <fullName evidence="4 7">Alanine racemase</fullName>
        <ecNumber evidence="4 7">5.1.1.1</ecNumber>
    </recommendedName>
</protein>
<evidence type="ECO:0000259" key="10">
    <source>
        <dbReference type="SMART" id="SM01005"/>
    </source>
</evidence>
<comment type="cofactor">
    <cofactor evidence="2 7 8">
        <name>pyridoxal 5'-phosphate</name>
        <dbReference type="ChEBI" id="CHEBI:597326"/>
    </cofactor>
</comment>
<evidence type="ECO:0000256" key="3">
    <source>
        <dbReference type="ARBA" id="ARBA00007880"/>
    </source>
</evidence>
<dbReference type="InterPro" id="IPR020622">
    <property type="entry name" value="Ala_racemase_pyridoxalP-BS"/>
</dbReference>
<dbReference type="AlphaFoldDB" id="A0A3N1MDW5"/>
<dbReference type="HAMAP" id="MF_01201">
    <property type="entry name" value="Ala_racemase"/>
    <property type="match status" value="1"/>
</dbReference>
<dbReference type="UniPathway" id="UPA00042">
    <property type="reaction ID" value="UER00497"/>
</dbReference>
<organism evidence="11 12">
    <name type="scientific">Stella humosa</name>
    <dbReference type="NCBI Taxonomy" id="94"/>
    <lineage>
        <taxon>Bacteria</taxon>
        <taxon>Pseudomonadati</taxon>
        <taxon>Pseudomonadota</taxon>
        <taxon>Alphaproteobacteria</taxon>
        <taxon>Rhodospirillales</taxon>
        <taxon>Stellaceae</taxon>
        <taxon>Stella</taxon>
    </lineage>
</organism>
<evidence type="ECO:0000256" key="7">
    <source>
        <dbReference type="HAMAP-Rule" id="MF_01201"/>
    </source>
</evidence>
<feature type="binding site" evidence="7 9">
    <location>
        <position position="141"/>
    </location>
    <ligand>
        <name>substrate</name>
    </ligand>
</feature>
<dbReference type="EC" id="5.1.1.1" evidence="4 7"/>
<dbReference type="GO" id="GO:0030632">
    <property type="term" value="P:D-alanine biosynthetic process"/>
    <property type="evidence" value="ECO:0007669"/>
    <property type="project" value="UniProtKB-UniRule"/>
</dbReference>
<dbReference type="Gene3D" id="3.20.20.10">
    <property type="entry name" value="Alanine racemase"/>
    <property type="match status" value="1"/>
</dbReference>
<dbReference type="InterPro" id="IPR029066">
    <property type="entry name" value="PLP-binding_barrel"/>
</dbReference>
<dbReference type="NCBIfam" id="TIGR00492">
    <property type="entry name" value="alr"/>
    <property type="match status" value="1"/>
</dbReference>
<dbReference type="PANTHER" id="PTHR30511">
    <property type="entry name" value="ALANINE RACEMASE"/>
    <property type="match status" value="1"/>
</dbReference>
<feature type="modified residue" description="N6-(pyridoxal phosphate)lysine" evidence="7 8">
    <location>
        <position position="42"/>
    </location>
</feature>
<comment type="caution">
    <text evidence="11">The sequence shown here is derived from an EMBL/GenBank/DDBJ whole genome shotgun (WGS) entry which is preliminary data.</text>
</comment>
<dbReference type="PROSITE" id="PS00395">
    <property type="entry name" value="ALANINE_RACEMASE"/>
    <property type="match status" value="1"/>
</dbReference>
<reference evidence="11 12" key="1">
    <citation type="submission" date="2018-11" db="EMBL/GenBank/DDBJ databases">
        <title>Genomic Encyclopedia of Type Strains, Phase IV (KMG-IV): sequencing the most valuable type-strain genomes for metagenomic binning, comparative biology and taxonomic classification.</title>
        <authorList>
            <person name="Goeker M."/>
        </authorList>
    </citation>
    <scope>NUCLEOTIDE SEQUENCE [LARGE SCALE GENOMIC DNA]</scope>
    <source>
        <strain evidence="11 12">DSM 5900</strain>
    </source>
</reference>
<dbReference type="InterPro" id="IPR009006">
    <property type="entry name" value="Ala_racemase/Decarboxylase_C"/>
</dbReference>
<dbReference type="GO" id="GO:0005829">
    <property type="term" value="C:cytosol"/>
    <property type="evidence" value="ECO:0007669"/>
    <property type="project" value="TreeGrafter"/>
</dbReference>
<keyword evidence="5 7" id="KW-0663">Pyridoxal phosphate</keyword>
<proteinExistence type="inferred from homology"/>
<dbReference type="InterPro" id="IPR001608">
    <property type="entry name" value="Ala_racemase_N"/>
</dbReference>
<dbReference type="PRINTS" id="PR00992">
    <property type="entry name" value="ALARACEMASE"/>
</dbReference>
<feature type="binding site" evidence="7 9">
    <location>
        <position position="311"/>
    </location>
    <ligand>
        <name>substrate</name>
    </ligand>
</feature>
<dbReference type="OrthoDB" id="9813814at2"/>
<dbReference type="Gene3D" id="2.40.37.10">
    <property type="entry name" value="Lyase, Ornithine Decarboxylase, Chain A, domain 1"/>
    <property type="match status" value="1"/>
</dbReference>
<evidence type="ECO:0000256" key="9">
    <source>
        <dbReference type="PIRSR" id="PIRSR600821-52"/>
    </source>
</evidence>
<dbReference type="RefSeq" id="WP_123688088.1">
    <property type="nucleotide sequence ID" value="NZ_AP019700.1"/>
</dbReference>
<gene>
    <name evidence="11" type="ORF">EDC65_0493</name>
</gene>
<evidence type="ECO:0000313" key="12">
    <source>
        <dbReference type="Proteomes" id="UP000278222"/>
    </source>
</evidence>
<accession>A0A3N1MDW5</accession>
<feature type="active site" description="Proton acceptor; specific for L-alanine" evidence="7">
    <location>
        <position position="263"/>
    </location>
</feature>
<dbReference type="CDD" id="cd00430">
    <property type="entry name" value="PLPDE_III_AR"/>
    <property type="match status" value="1"/>
</dbReference>
<dbReference type="InterPro" id="IPR011079">
    <property type="entry name" value="Ala_racemase_C"/>
</dbReference>
<dbReference type="Pfam" id="PF01168">
    <property type="entry name" value="Ala_racemase_N"/>
    <property type="match status" value="1"/>
</dbReference>
<dbReference type="EMBL" id="RJKX01000011">
    <property type="protein sequence ID" value="ROQ01315.1"/>
    <property type="molecule type" value="Genomic_DNA"/>
</dbReference>
<dbReference type="SUPFAM" id="SSF51419">
    <property type="entry name" value="PLP-binding barrel"/>
    <property type="match status" value="1"/>
</dbReference>
<evidence type="ECO:0000256" key="6">
    <source>
        <dbReference type="ARBA" id="ARBA00023235"/>
    </source>
</evidence>
<sequence length="374" mass="39447">MRTTDTVRPAGATLTVDLDAIGGNYRILVRELAGVPCAAVVKADAYGLGAAQVAPALARAGARWFFTAHLDEAIAVRAVLPGDARVAVLNGIWPGLEAAFVAHDLLPVLNDLGQVALWQAHARQLGRPLPALVQFDTGMARLGLPPAEAAVLAAEPDRLAGVDTQLVMSHLACADEPGHPLNRTQLDRFWALRQAFPGVPASLAASSGIFLGADYHFDLGRPGVALYGVNPTPERPNPMRPVLRLEARILQVRHIDPGESVGYGAAHRASRPTKVATVPIGYADGFLRSSSSRGHFLLNGERAPILGRVSMDLITLDVTDFPEAHAHPGAAVVAIGDARPIDAVAADAGTIGYEFLTGLGPRYARVYRGLDRAA</sequence>
<dbReference type="GO" id="GO:0008784">
    <property type="term" value="F:alanine racemase activity"/>
    <property type="evidence" value="ECO:0007669"/>
    <property type="project" value="UniProtKB-UniRule"/>
</dbReference>
<dbReference type="Pfam" id="PF00842">
    <property type="entry name" value="Ala_racemase_C"/>
    <property type="match status" value="1"/>
</dbReference>
<evidence type="ECO:0000313" key="11">
    <source>
        <dbReference type="EMBL" id="ROQ01315.1"/>
    </source>
</evidence>
<feature type="domain" description="Alanine racemase C-terminal" evidence="10">
    <location>
        <begin position="242"/>
        <end position="368"/>
    </location>
</feature>
<comment type="similarity">
    <text evidence="3 7">Belongs to the alanine racemase family.</text>
</comment>
<dbReference type="GO" id="GO:0030170">
    <property type="term" value="F:pyridoxal phosphate binding"/>
    <property type="evidence" value="ECO:0007669"/>
    <property type="project" value="UniProtKB-UniRule"/>
</dbReference>
<dbReference type="SUPFAM" id="SSF50621">
    <property type="entry name" value="Alanine racemase C-terminal domain-like"/>
    <property type="match status" value="1"/>
</dbReference>
<comment type="function">
    <text evidence="7">Catalyzes the interconversion of L-alanine and D-alanine. May also act on other amino acids.</text>
</comment>
<feature type="active site" description="Proton acceptor; specific for D-alanine" evidence="7">
    <location>
        <position position="42"/>
    </location>
</feature>
<name>A0A3N1MDW5_9PROT</name>
<keyword evidence="6 7" id="KW-0413">Isomerase</keyword>
<dbReference type="PANTHER" id="PTHR30511:SF0">
    <property type="entry name" value="ALANINE RACEMASE, CATABOLIC-RELATED"/>
    <property type="match status" value="1"/>
</dbReference>
<comment type="pathway">
    <text evidence="7">Amino-acid biosynthesis; D-alanine biosynthesis; D-alanine from L-alanine: step 1/1.</text>
</comment>
<evidence type="ECO:0000256" key="8">
    <source>
        <dbReference type="PIRSR" id="PIRSR600821-50"/>
    </source>
</evidence>
<evidence type="ECO:0000256" key="5">
    <source>
        <dbReference type="ARBA" id="ARBA00022898"/>
    </source>
</evidence>
<comment type="catalytic activity">
    <reaction evidence="1 7">
        <text>L-alanine = D-alanine</text>
        <dbReference type="Rhea" id="RHEA:20249"/>
        <dbReference type="ChEBI" id="CHEBI:57416"/>
        <dbReference type="ChEBI" id="CHEBI:57972"/>
        <dbReference type="EC" id="5.1.1.1"/>
    </reaction>
</comment>
<keyword evidence="12" id="KW-1185">Reference proteome</keyword>
<evidence type="ECO:0000256" key="4">
    <source>
        <dbReference type="ARBA" id="ARBA00013089"/>
    </source>
</evidence>